<gene>
    <name evidence="1" type="ORF">DFO73_10412</name>
</gene>
<accession>A0A2V3A0D5</accession>
<dbReference type="Pfam" id="PF26162">
    <property type="entry name" value="YwzD"/>
    <property type="match status" value="1"/>
</dbReference>
<dbReference type="Proteomes" id="UP000247150">
    <property type="component" value="Unassembled WGS sequence"/>
</dbReference>
<reference evidence="1 2" key="1">
    <citation type="submission" date="2018-05" db="EMBL/GenBank/DDBJ databases">
        <title>Freshwater and sediment microbial communities from various areas in North America, analyzing microbe dynamics in response to fracking.</title>
        <authorList>
            <person name="Lamendella R."/>
        </authorList>
    </citation>
    <scope>NUCLEOTIDE SEQUENCE [LARGE SCALE GENOMIC DNA]</scope>
    <source>
        <strain evidence="1 2">15_TX</strain>
    </source>
</reference>
<evidence type="ECO:0000313" key="2">
    <source>
        <dbReference type="Proteomes" id="UP000247150"/>
    </source>
</evidence>
<organism evidence="1 2">
    <name type="scientific">Cytobacillus oceanisediminis</name>
    <dbReference type="NCBI Taxonomy" id="665099"/>
    <lineage>
        <taxon>Bacteria</taxon>
        <taxon>Bacillati</taxon>
        <taxon>Bacillota</taxon>
        <taxon>Bacilli</taxon>
        <taxon>Bacillales</taxon>
        <taxon>Bacillaceae</taxon>
        <taxon>Cytobacillus</taxon>
    </lineage>
</organism>
<dbReference type="AlphaFoldDB" id="A0A2V3A0D5"/>
<proteinExistence type="predicted"/>
<dbReference type="RefSeq" id="WP_181395969.1">
    <property type="nucleotide sequence ID" value="NZ_QGTW01000004.1"/>
</dbReference>
<evidence type="ECO:0000313" key="1">
    <source>
        <dbReference type="EMBL" id="PWW29383.1"/>
    </source>
</evidence>
<dbReference type="InterPro" id="IPR058930">
    <property type="entry name" value="YwzD"/>
</dbReference>
<comment type="caution">
    <text evidence="1">The sequence shown here is derived from an EMBL/GenBank/DDBJ whole genome shotgun (WGS) entry which is preliminary data.</text>
</comment>
<name>A0A2V3A0D5_9BACI</name>
<sequence length="46" mass="5456">MTKEQEAFFRILLEAYEKGQKNHDVTEIAFINELKEKLGLVWKETS</sequence>
<protein>
    <submittedName>
        <fullName evidence="1">Uncharacterized protein</fullName>
    </submittedName>
</protein>
<dbReference type="EMBL" id="QGTW01000004">
    <property type="protein sequence ID" value="PWW29383.1"/>
    <property type="molecule type" value="Genomic_DNA"/>
</dbReference>